<dbReference type="Pfam" id="PF22747">
    <property type="entry name" value="Zn_ribbon_DUF2089"/>
    <property type="match status" value="1"/>
</dbReference>
<dbReference type="InterPro" id="IPR018658">
    <property type="entry name" value="DUF2089"/>
</dbReference>
<protein>
    <recommendedName>
        <fullName evidence="5">DUF2089 domain-containing protein</fullName>
    </recommendedName>
</protein>
<organism evidence="3 4">
    <name type="scientific">Clostridium liquoris</name>
    <dbReference type="NCBI Taxonomy" id="1289519"/>
    <lineage>
        <taxon>Bacteria</taxon>
        <taxon>Bacillati</taxon>
        <taxon>Bacillota</taxon>
        <taxon>Clostridia</taxon>
        <taxon>Eubacteriales</taxon>
        <taxon>Clostridiaceae</taxon>
        <taxon>Clostridium</taxon>
    </lineage>
</organism>
<keyword evidence="4" id="KW-1185">Reference proteome</keyword>
<evidence type="ECO:0000313" key="4">
    <source>
        <dbReference type="Proteomes" id="UP000239706"/>
    </source>
</evidence>
<evidence type="ECO:0008006" key="5">
    <source>
        <dbReference type="Google" id="ProtNLM"/>
    </source>
</evidence>
<reference evidence="3 4" key="1">
    <citation type="submission" date="2018-03" db="EMBL/GenBank/DDBJ databases">
        <title>Genome sequence of Clostridium liquoris DSM 100320.</title>
        <authorList>
            <person name="Poehlein A."/>
            <person name="Daniel R."/>
        </authorList>
    </citation>
    <scope>NUCLEOTIDE SEQUENCE [LARGE SCALE GENOMIC DNA]</scope>
    <source>
        <strain evidence="3 4">DSM 100320</strain>
    </source>
</reference>
<evidence type="ECO:0000313" key="3">
    <source>
        <dbReference type="EMBL" id="PRR78024.1"/>
    </source>
</evidence>
<dbReference type="EMBL" id="PVXO01000052">
    <property type="protein sequence ID" value="PRR78024.1"/>
    <property type="molecule type" value="Genomic_DNA"/>
</dbReference>
<feature type="domain" description="DUF2089" evidence="1">
    <location>
        <begin position="72"/>
        <end position="118"/>
    </location>
</feature>
<dbReference type="InterPro" id="IPR053957">
    <property type="entry name" value="DUF2089_Zn_ribbon"/>
</dbReference>
<sequence length="150" mass="17123">MFKQVNINKINISIDFLNNGSIMKPWRVISMAYKIITKCPVCSSKLIVTKLKCKKCGTVIENDFELSKFSYLTMEQLNFIEVFIKCRGNIKDVEKELGISYPTVRGKLEDVIASFGYTQIKEKEDNSADVIDKLENGEITAEEALDLLRK</sequence>
<evidence type="ECO:0000259" key="2">
    <source>
        <dbReference type="Pfam" id="PF22747"/>
    </source>
</evidence>
<dbReference type="Proteomes" id="UP000239706">
    <property type="component" value="Unassembled WGS sequence"/>
</dbReference>
<proteinExistence type="predicted"/>
<dbReference type="Pfam" id="PF09862">
    <property type="entry name" value="DUF2089"/>
    <property type="match status" value="1"/>
</dbReference>
<feature type="domain" description="DUF2089" evidence="2">
    <location>
        <begin position="39"/>
        <end position="70"/>
    </location>
</feature>
<gene>
    <name evidence="3" type="ORF">CLLI_19440</name>
</gene>
<name>A0A2T0B298_9CLOT</name>
<accession>A0A2T0B298</accession>
<evidence type="ECO:0000259" key="1">
    <source>
        <dbReference type="Pfam" id="PF09862"/>
    </source>
</evidence>
<comment type="caution">
    <text evidence="3">The sequence shown here is derived from an EMBL/GenBank/DDBJ whole genome shotgun (WGS) entry which is preliminary data.</text>
</comment>
<dbReference type="AlphaFoldDB" id="A0A2T0B298"/>
<dbReference type="SUPFAM" id="SSF57783">
    <property type="entry name" value="Zinc beta-ribbon"/>
    <property type="match status" value="1"/>
</dbReference>